<dbReference type="PANTHER" id="PTHR43547">
    <property type="entry name" value="TWO-COMPONENT HISTIDINE KINASE"/>
    <property type="match status" value="1"/>
</dbReference>
<evidence type="ECO:0000256" key="2">
    <source>
        <dbReference type="ARBA" id="ARBA00022777"/>
    </source>
</evidence>
<evidence type="ECO:0000256" key="4">
    <source>
        <dbReference type="SAM" id="Phobius"/>
    </source>
</evidence>
<dbReference type="Pfam" id="PF02518">
    <property type="entry name" value="HATPase_c"/>
    <property type="match status" value="1"/>
</dbReference>
<proteinExistence type="predicted"/>
<keyword evidence="2" id="KW-0418">Kinase</keyword>
<dbReference type="Gene3D" id="3.30.565.10">
    <property type="entry name" value="Histidine kinase-like ATPase, C-terminal domain"/>
    <property type="match status" value="1"/>
</dbReference>
<dbReference type="InterPro" id="IPR003594">
    <property type="entry name" value="HATPase_dom"/>
</dbReference>
<dbReference type="EMBL" id="JBBMES010000030">
    <property type="protein sequence ID" value="MEQ2536313.1"/>
    <property type="molecule type" value="Genomic_DNA"/>
</dbReference>
<dbReference type="InterPro" id="IPR036890">
    <property type="entry name" value="HATPase_C_sf"/>
</dbReference>
<feature type="transmembrane region" description="Helical" evidence="4">
    <location>
        <begin position="184"/>
        <end position="203"/>
    </location>
</feature>
<feature type="transmembrane region" description="Helical" evidence="4">
    <location>
        <begin position="87"/>
        <end position="112"/>
    </location>
</feature>
<evidence type="ECO:0000256" key="3">
    <source>
        <dbReference type="ARBA" id="ARBA00023012"/>
    </source>
</evidence>
<keyword evidence="1" id="KW-0597">Phosphoprotein</keyword>
<dbReference type="InterPro" id="IPR005467">
    <property type="entry name" value="His_kinase_dom"/>
</dbReference>
<evidence type="ECO:0000259" key="5">
    <source>
        <dbReference type="PROSITE" id="PS50109"/>
    </source>
</evidence>
<name>A0ABV1GS25_9FIRM</name>
<feature type="transmembrane region" description="Helical" evidence="4">
    <location>
        <begin position="158"/>
        <end position="178"/>
    </location>
</feature>
<protein>
    <submittedName>
        <fullName evidence="6">GHKL domain-containing protein</fullName>
    </submittedName>
</protein>
<keyword evidence="4" id="KW-0812">Transmembrane</keyword>
<dbReference type="Proteomes" id="UP001480973">
    <property type="component" value="Unassembled WGS sequence"/>
</dbReference>
<gene>
    <name evidence="6" type="ORF">WMO38_14515</name>
</gene>
<keyword evidence="3" id="KW-0902">Two-component regulatory system</keyword>
<dbReference type="SMART" id="SM00387">
    <property type="entry name" value="HATPase_c"/>
    <property type="match status" value="1"/>
</dbReference>
<keyword evidence="4" id="KW-0472">Membrane</keyword>
<keyword evidence="2" id="KW-0808">Transferase</keyword>
<feature type="domain" description="Histidine kinase" evidence="5">
    <location>
        <begin position="323"/>
        <end position="427"/>
    </location>
</feature>
<feature type="transmembrane region" description="Helical" evidence="4">
    <location>
        <begin position="60"/>
        <end position="80"/>
    </location>
</feature>
<keyword evidence="7" id="KW-1185">Reference proteome</keyword>
<evidence type="ECO:0000313" key="6">
    <source>
        <dbReference type="EMBL" id="MEQ2536313.1"/>
    </source>
</evidence>
<comment type="caution">
    <text evidence="6">The sequence shown here is derived from an EMBL/GenBank/DDBJ whole genome shotgun (WGS) entry which is preliminary data.</text>
</comment>
<organism evidence="6 7">
    <name type="scientific">Lachnospira intestinalis</name>
    <dbReference type="NCBI Taxonomy" id="3133158"/>
    <lineage>
        <taxon>Bacteria</taxon>
        <taxon>Bacillati</taxon>
        <taxon>Bacillota</taxon>
        <taxon>Clostridia</taxon>
        <taxon>Lachnospirales</taxon>
        <taxon>Lachnospiraceae</taxon>
        <taxon>Lachnospira</taxon>
    </lineage>
</organism>
<evidence type="ECO:0000313" key="7">
    <source>
        <dbReference type="Proteomes" id="UP001480973"/>
    </source>
</evidence>
<reference evidence="6 7" key="1">
    <citation type="submission" date="2024-03" db="EMBL/GenBank/DDBJ databases">
        <title>Human intestinal bacterial collection.</title>
        <authorList>
            <person name="Pauvert C."/>
            <person name="Hitch T.C.A."/>
            <person name="Clavel T."/>
        </authorList>
    </citation>
    <scope>NUCLEOTIDE SEQUENCE [LARGE SCALE GENOMIC DNA]</scope>
    <source>
        <strain evidence="6 7">CLA-JM-H10</strain>
    </source>
</reference>
<sequence>MQNLAINFLVNILIFISEYAITLLIMQSLLNVKLTFNCKNISIIILAILIMSTTDFFLHDYFFCSILIQIELIISTAFIFKPKFQDLIFSFFLEVIFVIAYQLIVVAVLNLFPIKPFGSFYQITGNLLSILFIIISSRFIPFHKILRAITSRSILPKFIIFEGFLLMDIIIVFANINIHNFIESLISFIIAAVIILCVNYVLFLTEYQYKKYENELKAYKEYLPIVDELIMQIRSKQHNFDNQLQTFENMPLIHKDYDSLASAIKTYTNTVYAENRLDPIIKCNMKLVAGFLISKKNQAASQNKQLNVTLADDFIYSALPEYKLITVLGILIDNAVEATPVENTIFLDIASQNNQCYIKIGNPGPIITSDFLHNIFLPGYTTKHAKNTGHGLGLPSLKSIVNNNNGNITLSNEKINNINYIIFEVTV</sequence>
<dbReference type="PROSITE" id="PS50109">
    <property type="entry name" value="HIS_KIN"/>
    <property type="match status" value="1"/>
</dbReference>
<feature type="transmembrane region" description="Helical" evidence="4">
    <location>
        <begin position="118"/>
        <end position="137"/>
    </location>
</feature>
<feature type="transmembrane region" description="Helical" evidence="4">
    <location>
        <begin position="6"/>
        <end position="26"/>
    </location>
</feature>
<evidence type="ECO:0000256" key="1">
    <source>
        <dbReference type="ARBA" id="ARBA00022553"/>
    </source>
</evidence>
<keyword evidence="4" id="KW-1133">Transmembrane helix</keyword>
<dbReference type="PANTHER" id="PTHR43547:SF10">
    <property type="entry name" value="SENSOR HISTIDINE KINASE DCUS"/>
    <property type="match status" value="1"/>
</dbReference>
<dbReference type="SUPFAM" id="SSF55874">
    <property type="entry name" value="ATPase domain of HSP90 chaperone/DNA topoisomerase II/histidine kinase"/>
    <property type="match status" value="1"/>
</dbReference>
<accession>A0ABV1GS25</accession>